<name>A0A0R3SZX2_RODNA</name>
<dbReference type="GO" id="GO:0006289">
    <property type="term" value="P:nucleotide-excision repair"/>
    <property type="evidence" value="ECO:0007669"/>
    <property type="project" value="UniProtKB-UniRule"/>
</dbReference>
<dbReference type="InterPro" id="IPR004806">
    <property type="entry name" value="Rad23"/>
</dbReference>
<dbReference type="InterPro" id="IPR009060">
    <property type="entry name" value="UBA-like_sf"/>
</dbReference>
<evidence type="ECO:0000256" key="5">
    <source>
        <dbReference type="RuleBase" id="RU367049"/>
    </source>
</evidence>
<feature type="region of interest" description="Disordered" evidence="6">
    <location>
        <begin position="123"/>
        <end position="150"/>
    </location>
</feature>
<protein>
    <recommendedName>
        <fullName evidence="5">UV excision repair protein RAD23</fullName>
    </recommendedName>
</protein>
<organism evidence="10">
    <name type="scientific">Rodentolepis nana</name>
    <name type="common">Dwarf tapeworm</name>
    <name type="synonym">Hymenolepis nana</name>
    <dbReference type="NCBI Taxonomy" id="102285"/>
    <lineage>
        <taxon>Eukaryota</taxon>
        <taxon>Metazoa</taxon>
        <taxon>Spiralia</taxon>
        <taxon>Lophotrochozoa</taxon>
        <taxon>Platyhelminthes</taxon>
        <taxon>Cestoda</taxon>
        <taxon>Eucestoda</taxon>
        <taxon>Cyclophyllidea</taxon>
        <taxon>Hymenolepididae</taxon>
        <taxon>Rodentolepis</taxon>
    </lineage>
</organism>
<gene>
    <name evidence="8" type="ORF">HNAJ_LOCUS65</name>
</gene>
<feature type="compositionally biased region" description="Low complexity" evidence="6">
    <location>
        <begin position="46"/>
        <end position="58"/>
    </location>
</feature>
<keyword evidence="9" id="KW-1185">Reference proteome</keyword>
<dbReference type="PANTHER" id="PTHR10621">
    <property type="entry name" value="UV EXCISION REPAIR PROTEIN RAD23"/>
    <property type="match status" value="1"/>
</dbReference>
<dbReference type="InterPro" id="IPR036353">
    <property type="entry name" value="XPC-bd_sf"/>
</dbReference>
<dbReference type="GO" id="GO:0043130">
    <property type="term" value="F:ubiquitin binding"/>
    <property type="evidence" value="ECO:0007669"/>
    <property type="project" value="UniProtKB-UniRule"/>
</dbReference>
<evidence type="ECO:0000313" key="8">
    <source>
        <dbReference type="EMBL" id="VDN95924.1"/>
    </source>
</evidence>
<dbReference type="PRINTS" id="PR01839">
    <property type="entry name" value="RAD23PROTEIN"/>
</dbReference>
<keyword evidence="5" id="KW-0963">Cytoplasm</keyword>
<dbReference type="PROSITE" id="PS50030">
    <property type="entry name" value="UBA"/>
    <property type="match status" value="2"/>
</dbReference>
<accession>A0A0R3SZX2</accession>
<dbReference type="SMART" id="SM00727">
    <property type="entry name" value="STI1"/>
    <property type="match status" value="1"/>
</dbReference>
<dbReference type="Gene3D" id="1.10.8.10">
    <property type="entry name" value="DNA helicase RuvA subunit, C-terminal domain"/>
    <property type="match status" value="2"/>
</dbReference>
<dbReference type="SUPFAM" id="SSF46934">
    <property type="entry name" value="UBA-like"/>
    <property type="match status" value="2"/>
</dbReference>
<dbReference type="FunFam" id="1.10.8.10:FF:000002">
    <property type="entry name" value="UV excision repair protein RAD23 homolog"/>
    <property type="match status" value="1"/>
</dbReference>
<feature type="region of interest" description="Disordered" evidence="6">
    <location>
        <begin position="24"/>
        <end position="73"/>
    </location>
</feature>
<proteinExistence type="inferred from homology"/>
<dbReference type="GO" id="GO:0031593">
    <property type="term" value="F:polyubiquitin modification-dependent protein binding"/>
    <property type="evidence" value="ECO:0007669"/>
    <property type="project" value="UniProtKB-UniRule"/>
</dbReference>
<evidence type="ECO:0000256" key="6">
    <source>
        <dbReference type="SAM" id="MobiDB-lite"/>
    </source>
</evidence>
<dbReference type="Gene3D" id="1.10.10.540">
    <property type="entry name" value="XPC-binding domain"/>
    <property type="match status" value="1"/>
</dbReference>
<evidence type="ECO:0000313" key="9">
    <source>
        <dbReference type="Proteomes" id="UP000278807"/>
    </source>
</evidence>
<dbReference type="CDD" id="cd14280">
    <property type="entry name" value="UBA1_Rad23_like"/>
    <property type="match status" value="1"/>
</dbReference>
<keyword evidence="3 5" id="KW-0234">DNA repair</keyword>
<feature type="compositionally biased region" description="Low complexity" evidence="6">
    <location>
        <begin position="135"/>
        <end position="150"/>
    </location>
</feature>
<dbReference type="WBParaSite" id="HNAJ_0000006401-mRNA-1">
    <property type="protein sequence ID" value="HNAJ_0000006401-mRNA-1"/>
    <property type="gene ID" value="HNAJ_0000006401"/>
</dbReference>
<evidence type="ECO:0000313" key="10">
    <source>
        <dbReference type="WBParaSite" id="HNAJ_0000006401-mRNA-1"/>
    </source>
</evidence>
<dbReference type="EMBL" id="UZAE01000015">
    <property type="protein sequence ID" value="VDN95924.1"/>
    <property type="molecule type" value="Genomic_DNA"/>
</dbReference>
<dbReference type="GO" id="GO:0005829">
    <property type="term" value="C:cytosol"/>
    <property type="evidence" value="ECO:0007669"/>
    <property type="project" value="TreeGrafter"/>
</dbReference>
<evidence type="ECO:0000256" key="3">
    <source>
        <dbReference type="ARBA" id="ARBA00023204"/>
    </source>
</evidence>
<sequence>MDDDKTIKEYSIGEKNFIVVMSTVAKPEKKEPKPEPIKKPEPTPAPESTAPKTPTATTVISNPPEPSAPVTGSIDLLSGQSLTSAIQNLMEMGFERPRVEQALRMSFNNPDRAAEYLLSGNIPAEEPQPATGTIEQQPPETQQTASLDPESLRSLSSEELVNLLSTFPQFQQLRALRGNSAALTQLMQQLSYSYPELINAIQENESAFLDFVNSDPDPSAETEAAPGGGRQHHIIRLTEEEKNAVDRLKALGFAEEEVIQAYFACEKNEDLAANLLFSDNPDDAV</sequence>
<evidence type="ECO:0000256" key="4">
    <source>
        <dbReference type="ARBA" id="ARBA00023242"/>
    </source>
</evidence>
<evidence type="ECO:0000259" key="7">
    <source>
        <dbReference type="PROSITE" id="PS50030"/>
    </source>
</evidence>
<dbReference type="FunFam" id="1.10.8.10:FF:000003">
    <property type="entry name" value="UV excision repair protein RAD23 homolog"/>
    <property type="match status" value="1"/>
</dbReference>
<dbReference type="STRING" id="102285.A0A0R3SZX2"/>
<evidence type="ECO:0000256" key="1">
    <source>
        <dbReference type="ARBA" id="ARBA00022737"/>
    </source>
</evidence>
<dbReference type="Proteomes" id="UP000278807">
    <property type="component" value="Unassembled WGS sequence"/>
</dbReference>
<dbReference type="GO" id="GO:0043161">
    <property type="term" value="P:proteasome-mediated ubiquitin-dependent protein catabolic process"/>
    <property type="evidence" value="ECO:0007669"/>
    <property type="project" value="UniProtKB-UniRule"/>
</dbReference>
<evidence type="ECO:0000256" key="2">
    <source>
        <dbReference type="ARBA" id="ARBA00022763"/>
    </source>
</evidence>
<dbReference type="PANTHER" id="PTHR10621:SF0">
    <property type="entry name" value="UV EXCISION REPAIR PROTEIN RAD23"/>
    <property type="match status" value="1"/>
</dbReference>
<dbReference type="GO" id="GO:0003684">
    <property type="term" value="F:damaged DNA binding"/>
    <property type="evidence" value="ECO:0007669"/>
    <property type="project" value="UniProtKB-UniRule"/>
</dbReference>
<keyword evidence="4 5" id="KW-0539">Nucleus</keyword>
<dbReference type="InterPro" id="IPR006636">
    <property type="entry name" value="STI1_HS-bd"/>
</dbReference>
<feature type="compositionally biased region" description="Basic and acidic residues" evidence="6">
    <location>
        <begin position="26"/>
        <end position="41"/>
    </location>
</feature>
<reference evidence="10" key="1">
    <citation type="submission" date="2017-02" db="UniProtKB">
        <authorList>
            <consortium name="WormBaseParasite"/>
        </authorList>
    </citation>
    <scope>IDENTIFICATION</scope>
</reference>
<feature type="domain" description="UBA" evidence="7">
    <location>
        <begin position="238"/>
        <end position="279"/>
    </location>
</feature>
<keyword evidence="1" id="KW-0677">Repeat</keyword>
<dbReference type="GO" id="GO:0070628">
    <property type="term" value="F:proteasome binding"/>
    <property type="evidence" value="ECO:0007669"/>
    <property type="project" value="TreeGrafter"/>
</dbReference>
<dbReference type="GO" id="GO:0005654">
    <property type="term" value="C:nucleoplasm"/>
    <property type="evidence" value="ECO:0007669"/>
    <property type="project" value="TreeGrafter"/>
</dbReference>
<dbReference type="CDD" id="cd14380">
    <property type="entry name" value="UBA2_Rad23"/>
    <property type="match status" value="1"/>
</dbReference>
<comment type="subcellular location">
    <subcellularLocation>
        <location evidence="5">Nucleus</location>
    </subcellularLocation>
    <subcellularLocation>
        <location evidence="5">Cytoplasm</location>
    </subcellularLocation>
</comment>
<feature type="domain" description="UBA" evidence="7">
    <location>
        <begin position="80"/>
        <end position="120"/>
    </location>
</feature>
<comment type="function">
    <text evidence="5">Multiubiquitin chain receptor involved in modulation of proteasomal degradation. Involved in nucleotide excision repair.</text>
</comment>
<dbReference type="Pfam" id="PF09280">
    <property type="entry name" value="XPC-binding"/>
    <property type="match status" value="1"/>
</dbReference>
<dbReference type="Pfam" id="PF00627">
    <property type="entry name" value="UBA"/>
    <property type="match status" value="2"/>
</dbReference>
<keyword evidence="2 5" id="KW-0227">DNA damage</keyword>
<dbReference type="InterPro" id="IPR015940">
    <property type="entry name" value="UBA"/>
</dbReference>
<reference evidence="8 9" key="2">
    <citation type="submission" date="2018-11" db="EMBL/GenBank/DDBJ databases">
        <authorList>
            <consortium name="Pathogen Informatics"/>
        </authorList>
    </citation>
    <scope>NUCLEOTIDE SEQUENCE [LARGE SCALE GENOMIC DNA]</scope>
</reference>
<dbReference type="OrthoDB" id="419317at2759"/>
<comment type="similarity">
    <text evidence="5">Belongs to the RAD23 family.</text>
</comment>
<dbReference type="SMART" id="SM00165">
    <property type="entry name" value="UBA"/>
    <property type="match status" value="2"/>
</dbReference>
<dbReference type="InterPro" id="IPR015360">
    <property type="entry name" value="XPC-bd"/>
</dbReference>
<dbReference type="AlphaFoldDB" id="A0A0R3SZX2"/>
<dbReference type="SUPFAM" id="SSF101238">
    <property type="entry name" value="XPC-binding domain"/>
    <property type="match status" value="1"/>
</dbReference>